<sequence>MTGGNDKLANSAHADFVSGNYKACLEKLHTLQRSNPNDPKIKHNLLLTKYCAVESGTRPCIQTTLESFTRVLKPFATEQKDEQRGMNMEGMVAAFNKSLVLYSARQFHAAASELDRLLVFLSSTSDRLSQNICFLLLDVCLLIGDAGRAARAFELLDKDMVGIDKDEKDKDKDKEKSQPEEEISQFRFLFHLYKAKLYIMTRSFKLCKREMKSCLNASNSEPAGLFLKGNFEYLRKNHRKAIKLLNGCPNLPASTVLPVLYYNNLAIVHFQLNKPNMAAFYFAKAWKANEVLAAAQSASQGTSVLEADKRYELAYNHGLQLLYSGQPKAAFASFMRSIPAFRNESLVWLRLAECCVGVHATRRTAFNRASEPVTIVKKVVGTKPYKTVVISENFPDPIKMTLASGRASVSPGERQETMETNPVCGHAEPSLQFGLWCARNAMVLASAQQSRATEVQSAYASANASLAGNKDDDSGNHGNQNSNNNNSSTVDNDGDGLSGPDAECVETTIQLNIVYLSLHLCDYNSALSVCKDILTQRPSDGNAERSASKSVSPTLRCIAQLYAGEALIRLGRIQEAEHMLSPTAEGFEGAFLDVTVNMNDPYTLPHSTHMQPAALPGSSSHNSNANNGRVSVGSNNGSTQQSSPGMLANSSVGGGTKCANMLYSSRGVQSFVQNSPQTAFKAQLLINLAVGFCRRGDFDRAENAMIALMRLLPPTVPYPPQAVLIAVYMDIARGNSVNALRMVKQHSLPLSWTNMGQNNNWRQQ</sequence>
<feature type="compositionally biased region" description="Polar residues" evidence="2">
    <location>
        <begin position="639"/>
        <end position="651"/>
    </location>
</feature>
<keyword evidence="4" id="KW-1185">Reference proteome</keyword>
<dbReference type="RefSeq" id="XP_014159935.1">
    <property type="nucleotide sequence ID" value="XM_014304460.1"/>
</dbReference>
<evidence type="ECO:0000256" key="1">
    <source>
        <dbReference type="ARBA" id="ARBA00010080"/>
    </source>
</evidence>
<dbReference type="Proteomes" id="UP000054560">
    <property type="component" value="Unassembled WGS sequence"/>
</dbReference>
<comment type="similarity">
    <text evidence="1">Belongs to the CNOT10 family.</text>
</comment>
<evidence type="ECO:0000313" key="3">
    <source>
        <dbReference type="EMBL" id="KNC86033.1"/>
    </source>
</evidence>
<dbReference type="GO" id="GO:0030014">
    <property type="term" value="C:CCR4-NOT complex"/>
    <property type="evidence" value="ECO:0007669"/>
    <property type="project" value="InterPro"/>
</dbReference>
<dbReference type="AlphaFoldDB" id="A0A0L0GCS1"/>
<dbReference type="GO" id="GO:0006402">
    <property type="term" value="P:mRNA catabolic process"/>
    <property type="evidence" value="ECO:0007669"/>
    <property type="project" value="TreeGrafter"/>
</dbReference>
<reference evidence="3 4" key="1">
    <citation type="submission" date="2011-02" db="EMBL/GenBank/DDBJ databases">
        <title>The Genome Sequence of Sphaeroforma arctica JP610.</title>
        <authorList>
            <consortium name="The Broad Institute Genome Sequencing Platform"/>
            <person name="Russ C."/>
            <person name="Cuomo C."/>
            <person name="Young S.K."/>
            <person name="Zeng Q."/>
            <person name="Gargeya S."/>
            <person name="Alvarado L."/>
            <person name="Berlin A."/>
            <person name="Chapman S.B."/>
            <person name="Chen Z."/>
            <person name="Freedman E."/>
            <person name="Gellesch M."/>
            <person name="Goldberg J."/>
            <person name="Griggs A."/>
            <person name="Gujja S."/>
            <person name="Heilman E."/>
            <person name="Heiman D."/>
            <person name="Howarth C."/>
            <person name="Mehta T."/>
            <person name="Neiman D."/>
            <person name="Pearson M."/>
            <person name="Roberts A."/>
            <person name="Saif S."/>
            <person name="Shea T."/>
            <person name="Shenoy N."/>
            <person name="Sisk P."/>
            <person name="Stolte C."/>
            <person name="Sykes S."/>
            <person name="White J."/>
            <person name="Yandava C."/>
            <person name="Burger G."/>
            <person name="Gray M.W."/>
            <person name="Holland P.W.H."/>
            <person name="King N."/>
            <person name="Lang F.B.F."/>
            <person name="Roger A.J."/>
            <person name="Ruiz-Trillo I."/>
            <person name="Haas B."/>
            <person name="Nusbaum C."/>
            <person name="Birren B."/>
        </authorList>
    </citation>
    <scope>NUCLEOTIDE SEQUENCE [LARGE SCALE GENOMIC DNA]</scope>
    <source>
        <strain evidence="3 4">JP610</strain>
    </source>
</reference>
<dbReference type="GO" id="GO:0017148">
    <property type="term" value="P:negative regulation of translation"/>
    <property type="evidence" value="ECO:0007669"/>
    <property type="project" value="TreeGrafter"/>
</dbReference>
<evidence type="ECO:0000313" key="4">
    <source>
        <dbReference type="Proteomes" id="UP000054560"/>
    </source>
</evidence>
<evidence type="ECO:0008006" key="5">
    <source>
        <dbReference type="Google" id="ProtNLM"/>
    </source>
</evidence>
<dbReference type="InterPro" id="IPR039740">
    <property type="entry name" value="CNOT10"/>
</dbReference>
<feature type="compositionally biased region" description="Low complexity" evidence="2">
    <location>
        <begin position="618"/>
        <end position="638"/>
    </location>
</feature>
<organism evidence="3 4">
    <name type="scientific">Sphaeroforma arctica JP610</name>
    <dbReference type="NCBI Taxonomy" id="667725"/>
    <lineage>
        <taxon>Eukaryota</taxon>
        <taxon>Ichthyosporea</taxon>
        <taxon>Ichthyophonida</taxon>
        <taxon>Sphaeroforma</taxon>
    </lineage>
</organism>
<feature type="region of interest" description="Disordered" evidence="2">
    <location>
        <begin position="465"/>
        <end position="499"/>
    </location>
</feature>
<dbReference type="eggNOG" id="KOG2471">
    <property type="taxonomic scope" value="Eukaryota"/>
</dbReference>
<dbReference type="PANTHER" id="PTHR12979:SF5">
    <property type="entry name" value="CCR4-NOT TRANSCRIPTION COMPLEX SUBUNIT 10"/>
    <property type="match status" value="1"/>
</dbReference>
<protein>
    <recommendedName>
        <fullName evidence="5">CCR4-NOT transcription complex subunit 10</fullName>
    </recommendedName>
</protein>
<name>A0A0L0GCS1_9EUKA</name>
<dbReference type="STRING" id="667725.A0A0L0GCS1"/>
<dbReference type="PANTHER" id="PTHR12979">
    <property type="entry name" value="CCR4-NOT TRANSCRIPTION COMPLEX SUBUNIT 10"/>
    <property type="match status" value="1"/>
</dbReference>
<evidence type="ECO:0000256" key="2">
    <source>
        <dbReference type="SAM" id="MobiDB-lite"/>
    </source>
</evidence>
<dbReference type="InterPro" id="IPR011990">
    <property type="entry name" value="TPR-like_helical_dom_sf"/>
</dbReference>
<dbReference type="OrthoDB" id="25157at2759"/>
<dbReference type="EMBL" id="KQ241671">
    <property type="protein sequence ID" value="KNC86033.1"/>
    <property type="molecule type" value="Genomic_DNA"/>
</dbReference>
<feature type="compositionally biased region" description="Low complexity" evidence="2">
    <location>
        <begin position="476"/>
        <end position="491"/>
    </location>
</feature>
<feature type="region of interest" description="Disordered" evidence="2">
    <location>
        <begin position="605"/>
        <end position="651"/>
    </location>
</feature>
<dbReference type="SUPFAM" id="SSF48452">
    <property type="entry name" value="TPR-like"/>
    <property type="match status" value="1"/>
</dbReference>
<dbReference type="GeneID" id="25902296"/>
<proteinExistence type="inferred from homology"/>
<dbReference type="Gene3D" id="1.25.40.10">
    <property type="entry name" value="Tetratricopeptide repeat domain"/>
    <property type="match status" value="1"/>
</dbReference>
<gene>
    <name evidence="3" type="ORF">SARC_01792</name>
</gene>
<accession>A0A0L0GCS1</accession>